<keyword evidence="2" id="KW-1185">Reference proteome</keyword>
<proteinExistence type="predicted"/>
<evidence type="ECO:0000313" key="1">
    <source>
        <dbReference type="EMBL" id="MBB4024141.1"/>
    </source>
</evidence>
<protein>
    <recommendedName>
        <fullName evidence="3">Alpha/beta hydrolase</fullName>
    </recommendedName>
</protein>
<dbReference type="EMBL" id="JACIEQ010000023">
    <property type="protein sequence ID" value="MBB4024141.1"/>
    <property type="molecule type" value="Genomic_DNA"/>
</dbReference>
<gene>
    <name evidence="1" type="ORF">GGR17_003981</name>
</gene>
<reference evidence="1" key="1">
    <citation type="submission" date="2020-08" db="EMBL/GenBank/DDBJ databases">
        <title>Genomic Encyclopedia of Type Strains, Phase IV (KMG-IV): sequencing the most valuable type-strain genomes for metagenomic binning, comparative biology and taxonomic classification.</title>
        <authorList>
            <person name="Goeker M."/>
        </authorList>
    </citation>
    <scope>NUCLEOTIDE SEQUENCE [LARGE SCALE GENOMIC DNA]</scope>
    <source>
        <strain evidence="1">DSM 105040</strain>
    </source>
</reference>
<dbReference type="Proteomes" id="UP000585681">
    <property type="component" value="Unassembled WGS sequence"/>
</dbReference>
<evidence type="ECO:0008006" key="3">
    <source>
        <dbReference type="Google" id="ProtNLM"/>
    </source>
</evidence>
<accession>A0A840CDG7</accession>
<evidence type="ECO:0000313" key="2">
    <source>
        <dbReference type="Proteomes" id="UP000585681"/>
    </source>
</evidence>
<organism evidence="1 2">
    <name type="scientific">Actibacterium naphthalenivorans</name>
    <dbReference type="NCBI Taxonomy" id="1614693"/>
    <lineage>
        <taxon>Bacteria</taxon>
        <taxon>Pseudomonadati</taxon>
        <taxon>Pseudomonadota</taxon>
        <taxon>Alphaproteobacteria</taxon>
        <taxon>Rhodobacterales</taxon>
        <taxon>Roseobacteraceae</taxon>
        <taxon>Actibacterium</taxon>
    </lineage>
</organism>
<comment type="caution">
    <text evidence="1">The sequence shown here is derived from an EMBL/GenBank/DDBJ whole genome shotgun (WGS) entry which is preliminary data.</text>
</comment>
<feature type="non-terminal residue" evidence="1">
    <location>
        <position position="1"/>
    </location>
</feature>
<dbReference type="AlphaFoldDB" id="A0A840CDG7"/>
<sequence length="47" mass="5184">ARTNPAIPITCVPDAGHMIPWDNEKGFFRVLSPILAPYLPTAAHQQK</sequence>
<name>A0A840CDG7_9RHOB</name>